<dbReference type="InterPro" id="IPR002104">
    <property type="entry name" value="Integrase_catalytic"/>
</dbReference>
<gene>
    <name evidence="7" type="ORF">CLV62_1612</name>
</gene>
<dbReference type="GO" id="GO:0006310">
    <property type="term" value="P:DNA recombination"/>
    <property type="evidence" value="ECO:0007669"/>
    <property type="project" value="UniProtKB-KW"/>
</dbReference>
<dbReference type="PANTHER" id="PTHR30349">
    <property type="entry name" value="PHAGE INTEGRASE-RELATED"/>
    <property type="match status" value="1"/>
</dbReference>
<evidence type="ECO:0000256" key="3">
    <source>
        <dbReference type="ARBA" id="ARBA00023172"/>
    </source>
</evidence>
<evidence type="ECO:0000313" key="7">
    <source>
        <dbReference type="EMBL" id="PXV56006.1"/>
    </source>
</evidence>
<dbReference type="PROSITE" id="PS51900">
    <property type="entry name" value="CB"/>
    <property type="match status" value="1"/>
</dbReference>
<keyword evidence="3" id="KW-0233">DNA recombination</keyword>
<evidence type="ECO:0000256" key="1">
    <source>
        <dbReference type="ARBA" id="ARBA00022908"/>
    </source>
</evidence>
<dbReference type="GO" id="GO:0003677">
    <property type="term" value="F:DNA binding"/>
    <property type="evidence" value="ECO:0007669"/>
    <property type="project" value="UniProtKB-UniRule"/>
</dbReference>
<dbReference type="InterPro" id="IPR050090">
    <property type="entry name" value="Tyrosine_recombinase_XerCD"/>
</dbReference>
<name>A0A2V3PHA8_9BACT</name>
<dbReference type="GO" id="GO:0015074">
    <property type="term" value="P:DNA integration"/>
    <property type="evidence" value="ECO:0007669"/>
    <property type="project" value="UniProtKB-KW"/>
</dbReference>
<evidence type="ECO:0000256" key="2">
    <source>
        <dbReference type="ARBA" id="ARBA00023125"/>
    </source>
</evidence>
<dbReference type="InterPro" id="IPR013762">
    <property type="entry name" value="Integrase-like_cat_sf"/>
</dbReference>
<keyword evidence="2 4" id="KW-0238">DNA-binding</keyword>
<evidence type="ECO:0000259" key="6">
    <source>
        <dbReference type="PROSITE" id="PS51900"/>
    </source>
</evidence>
<evidence type="ECO:0000256" key="4">
    <source>
        <dbReference type="PROSITE-ProRule" id="PRU01248"/>
    </source>
</evidence>
<feature type="domain" description="Core-binding (CB)" evidence="6">
    <location>
        <begin position="107"/>
        <end position="185"/>
    </location>
</feature>
<dbReference type="Pfam" id="PF00589">
    <property type="entry name" value="Phage_integrase"/>
    <property type="match status" value="1"/>
</dbReference>
<dbReference type="Pfam" id="PF02899">
    <property type="entry name" value="Phage_int_SAM_1"/>
    <property type="match status" value="1"/>
</dbReference>
<dbReference type="InterPro" id="IPR011010">
    <property type="entry name" value="DNA_brk_join_enz"/>
</dbReference>
<feature type="domain" description="Tyr recombinase" evidence="5">
    <location>
        <begin position="208"/>
        <end position="394"/>
    </location>
</feature>
<dbReference type="AlphaFoldDB" id="A0A2V3PHA8"/>
<organism evidence="7 8">
    <name type="scientific">Dysgonomonas alginatilytica</name>
    <dbReference type="NCBI Taxonomy" id="1605892"/>
    <lineage>
        <taxon>Bacteria</taxon>
        <taxon>Pseudomonadati</taxon>
        <taxon>Bacteroidota</taxon>
        <taxon>Bacteroidia</taxon>
        <taxon>Bacteroidales</taxon>
        <taxon>Dysgonomonadaceae</taxon>
        <taxon>Dysgonomonas</taxon>
    </lineage>
</organism>
<evidence type="ECO:0000313" key="8">
    <source>
        <dbReference type="Proteomes" id="UP000247973"/>
    </source>
</evidence>
<dbReference type="InterPro" id="IPR010998">
    <property type="entry name" value="Integrase_recombinase_N"/>
</dbReference>
<sequence>MMNEIPINELEVRLKERLQGESYSKQYVVNHTGSLKYLVTYMECKGLQFYSPMVGELFADYVSNPQIRAKPTRYAGCLSLVKWLDDIIENRPHLMRWRQVKKHPLVGESRDIYEQYLNYLHDKYRLSEETVKQHLMVLSRFSEKMRLLNKSIENICWDDIVSFLSESNQKRHVFYALKRFMSYLYENGIIKEDFLDFFHDIKPIEKEKVPSYYTPEEVLKIEKTAMKIRTSTGIRNFAMLLLASRLGLRSSDIRKLKFSNLDWDSNLIVLEQYKTKRLISLPLLDDVGNAIIDYVKNGRPQSNSKNVFILHKAPYGELSTECINIAIRGAVLKSGVDYTYRHQGPHSLRHSLATAMLNGGIGLPVISEVLGHEETQSTMYYLGVNVSQLIECSLNVPIIDSAFYEQKGGRFYD</sequence>
<dbReference type="EMBL" id="QICL01000061">
    <property type="protein sequence ID" value="PXV56006.1"/>
    <property type="molecule type" value="Genomic_DNA"/>
</dbReference>
<reference evidence="7 8" key="1">
    <citation type="submission" date="2018-03" db="EMBL/GenBank/DDBJ databases">
        <title>Genomic Encyclopedia of Archaeal and Bacterial Type Strains, Phase II (KMG-II): from individual species to whole genera.</title>
        <authorList>
            <person name="Goeker M."/>
        </authorList>
    </citation>
    <scope>NUCLEOTIDE SEQUENCE [LARGE SCALE GENOMIC DNA]</scope>
    <source>
        <strain evidence="7 8">DSM 100214</strain>
    </source>
</reference>
<dbReference type="SUPFAM" id="SSF56349">
    <property type="entry name" value="DNA breaking-rejoining enzymes"/>
    <property type="match status" value="1"/>
</dbReference>
<dbReference type="OrthoDB" id="9785687at2"/>
<dbReference type="InterPro" id="IPR044068">
    <property type="entry name" value="CB"/>
</dbReference>
<dbReference type="PROSITE" id="PS51898">
    <property type="entry name" value="TYR_RECOMBINASE"/>
    <property type="match status" value="1"/>
</dbReference>
<dbReference type="Gene3D" id="1.10.150.130">
    <property type="match status" value="1"/>
</dbReference>
<accession>A0A2V3PHA8</accession>
<keyword evidence="8" id="KW-1185">Reference proteome</keyword>
<dbReference type="Proteomes" id="UP000247973">
    <property type="component" value="Unassembled WGS sequence"/>
</dbReference>
<protein>
    <submittedName>
        <fullName evidence="7">Site-specific recombinase XerD</fullName>
    </submittedName>
</protein>
<keyword evidence="1" id="KW-0229">DNA integration</keyword>
<evidence type="ECO:0000259" key="5">
    <source>
        <dbReference type="PROSITE" id="PS51898"/>
    </source>
</evidence>
<dbReference type="InterPro" id="IPR004107">
    <property type="entry name" value="Integrase_SAM-like_N"/>
</dbReference>
<dbReference type="Gene3D" id="1.10.443.10">
    <property type="entry name" value="Intergrase catalytic core"/>
    <property type="match status" value="1"/>
</dbReference>
<dbReference type="CDD" id="cd01188">
    <property type="entry name" value="INT_RitA_C_like"/>
    <property type="match status" value="1"/>
</dbReference>
<comment type="caution">
    <text evidence="7">The sequence shown here is derived from an EMBL/GenBank/DDBJ whole genome shotgun (WGS) entry which is preliminary data.</text>
</comment>
<dbReference type="PANTHER" id="PTHR30349:SF90">
    <property type="entry name" value="TYROSINE RECOMBINASE XERD"/>
    <property type="match status" value="1"/>
</dbReference>
<proteinExistence type="predicted"/>